<sequence>MTDPSFPAEILHRIIGLAAKEDDNEYSTMKTCALVCYGLSKFCQQLMFEDVQVNTTRGDIANWNHPFLRLSTAGFVKALSGHFGLSLGKAIWKLSFVISQSDYDDALALQQTLKAINHLEYLMVTQTGLKIPIEMRKLDAIGNTFKHLFELPTLYAMCISDFPVFSVGPGLKEIDLRASLPQPWEVFFKHPTTFSEHRPELESMTFHGHAIPALKRLLSSRRTDGTPVVGLSNLKRVAVHTLTNATLFECFSLASGSSVGLQEVAFMSQEIDENFLLYGGTHIYTAIEPSLKTLKRLTLDLPFTGHKGDSIFIDFGSRRGAARRQVTEKEVQETEQQQERSIYPGVF</sequence>
<keyword evidence="2" id="KW-1185">Reference proteome</keyword>
<dbReference type="AlphaFoldDB" id="A0A9P6JMD7"/>
<proteinExistence type="predicted"/>
<evidence type="ECO:0000313" key="2">
    <source>
        <dbReference type="Proteomes" id="UP000807306"/>
    </source>
</evidence>
<comment type="caution">
    <text evidence="1">The sequence shown here is derived from an EMBL/GenBank/DDBJ whole genome shotgun (WGS) entry which is preliminary data.</text>
</comment>
<name>A0A9P6JMD7_9AGAR</name>
<dbReference type="EMBL" id="MU157874">
    <property type="protein sequence ID" value="KAF9526202.1"/>
    <property type="molecule type" value="Genomic_DNA"/>
</dbReference>
<organism evidence="1 2">
    <name type="scientific">Crepidotus variabilis</name>
    <dbReference type="NCBI Taxonomy" id="179855"/>
    <lineage>
        <taxon>Eukaryota</taxon>
        <taxon>Fungi</taxon>
        <taxon>Dikarya</taxon>
        <taxon>Basidiomycota</taxon>
        <taxon>Agaricomycotina</taxon>
        <taxon>Agaricomycetes</taxon>
        <taxon>Agaricomycetidae</taxon>
        <taxon>Agaricales</taxon>
        <taxon>Agaricineae</taxon>
        <taxon>Crepidotaceae</taxon>
        <taxon>Crepidotus</taxon>
    </lineage>
</organism>
<dbReference type="Proteomes" id="UP000807306">
    <property type="component" value="Unassembled WGS sequence"/>
</dbReference>
<gene>
    <name evidence="1" type="ORF">CPB83DRAFT_908602</name>
</gene>
<evidence type="ECO:0000313" key="1">
    <source>
        <dbReference type="EMBL" id="KAF9526202.1"/>
    </source>
</evidence>
<protein>
    <submittedName>
        <fullName evidence="1">Uncharacterized protein</fullName>
    </submittedName>
</protein>
<reference evidence="1" key="1">
    <citation type="submission" date="2020-11" db="EMBL/GenBank/DDBJ databases">
        <authorList>
            <consortium name="DOE Joint Genome Institute"/>
            <person name="Ahrendt S."/>
            <person name="Riley R."/>
            <person name="Andreopoulos W."/>
            <person name="Labutti K."/>
            <person name="Pangilinan J."/>
            <person name="Ruiz-Duenas F.J."/>
            <person name="Barrasa J.M."/>
            <person name="Sanchez-Garcia M."/>
            <person name="Camarero S."/>
            <person name="Miyauchi S."/>
            <person name="Serrano A."/>
            <person name="Linde D."/>
            <person name="Babiker R."/>
            <person name="Drula E."/>
            <person name="Ayuso-Fernandez I."/>
            <person name="Pacheco R."/>
            <person name="Padilla G."/>
            <person name="Ferreira P."/>
            <person name="Barriuso J."/>
            <person name="Kellner H."/>
            <person name="Castanera R."/>
            <person name="Alfaro M."/>
            <person name="Ramirez L."/>
            <person name="Pisabarro A.G."/>
            <person name="Kuo A."/>
            <person name="Tritt A."/>
            <person name="Lipzen A."/>
            <person name="He G."/>
            <person name="Yan M."/>
            <person name="Ng V."/>
            <person name="Cullen D."/>
            <person name="Martin F."/>
            <person name="Rosso M.-N."/>
            <person name="Henrissat B."/>
            <person name="Hibbett D."/>
            <person name="Martinez A.T."/>
            <person name="Grigoriev I.V."/>
        </authorList>
    </citation>
    <scope>NUCLEOTIDE SEQUENCE</scope>
    <source>
        <strain evidence="1">CBS 506.95</strain>
    </source>
</reference>
<accession>A0A9P6JMD7</accession>